<dbReference type="EMBL" id="JAWHXQ010000014">
    <property type="protein sequence ID" value="MDV0613193.1"/>
    <property type="molecule type" value="Genomic_DNA"/>
</dbReference>
<dbReference type="Proteomes" id="UP001187239">
    <property type="component" value="Unassembled WGS sequence"/>
</dbReference>
<dbReference type="RefSeq" id="WP_316938601.1">
    <property type="nucleotide sequence ID" value="NZ_JAWHXQ010000014.1"/>
</dbReference>
<evidence type="ECO:0000313" key="2">
    <source>
        <dbReference type="Proteomes" id="UP001187239"/>
    </source>
</evidence>
<proteinExistence type="predicted"/>
<dbReference type="AlphaFoldDB" id="A0AAE4SK78"/>
<accession>A0AAE4SK78</accession>
<dbReference type="Gene3D" id="3.30.730.10">
    <property type="entry name" value="AP2/ERF domain"/>
    <property type="match status" value="1"/>
</dbReference>
<evidence type="ECO:0008006" key="3">
    <source>
        <dbReference type="Google" id="ProtNLM"/>
    </source>
</evidence>
<sequence>MIDRCYNKNHAGYPSCGAKGVVVCDEWVNSFERFIFDVGVAPVGMATLCRIDITKNFQRGNIFWGDRSKTQLGKLKQDDVTSKYKGVHWDSGEKKWIASIGVDKKIIKIGRFESEECAYKAFCEYHLKHRGVHVQNGEKK</sequence>
<dbReference type="GO" id="GO:0003677">
    <property type="term" value="F:DNA binding"/>
    <property type="evidence" value="ECO:0007669"/>
    <property type="project" value="InterPro"/>
</dbReference>
<organism evidence="1 2">
    <name type="scientific">Klebsiella quasipneumoniae subsp. similipneumoniae</name>
    <dbReference type="NCBI Taxonomy" id="1463164"/>
    <lineage>
        <taxon>Bacteria</taxon>
        <taxon>Pseudomonadati</taxon>
        <taxon>Pseudomonadota</taxon>
        <taxon>Gammaproteobacteria</taxon>
        <taxon>Enterobacterales</taxon>
        <taxon>Enterobacteriaceae</taxon>
        <taxon>Klebsiella/Raoultella group</taxon>
        <taxon>Klebsiella</taxon>
        <taxon>Klebsiella pneumoniae complex</taxon>
    </lineage>
</organism>
<dbReference type="InterPro" id="IPR036955">
    <property type="entry name" value="AP2/ERF_dom_sf"/>
</dbReference>
<dbReference type="GO" id="GO:0003700">
    <property type="term" value="F:DNA-binding transcription factor activity"/>
    <property type="evidence" value="ECO:0007669"/>
    <property type="project" value="InterPro"/>
</dbReference>
<gene>
    <name evidence="1" type="ORF">RZO73_22075</name>
</gene>
<evidence type="ECO:0000313" key="1">
    <source>
        <dbReference type="EMBL" id="MDV0613193.1"/>
    </source>
</evidence>
<dbReference type="InterPro" id="IPR016177">
    <property type="entry name" value="DNA-bd_dom_sf"/>
</dbReference>
<dbReference type="SUPFAM" id="SSF54171">
    <property type="entry name" value="DNA-binding domain"/>
    <property type="match status" value="1"/>
</dbReference>
<comment type="caution">
    <text evidence="1">The sequence shown here is derived from an EMBL/GenBank/DDBJ whole genome shotgun (WGS) entry which is preliminary data.</text>
</comment>
<protein>
    <recommendedName>
        <fullName evidence="3">AP2 domain</fullName>
    </recommendedName>
</protein>
<name>A0AAE4SK78_9ENTR</name>
<reference evidence="1" key="1">
    <citation type="submission" date="2023-10" db="EMBL/GenBank/DDBJ databases">
        <title>Surveillance and assessment of the effects of hospital wastewater treatment on clearance of pathogenic bacterial and antimicrobial resistance genes.</title>
        <authorList>
            <person name="Wu Y."/>
        </authorList>
    </citation>
    <scope>NUCLEOTIDE SEQUENCE</scope>
    <source>
        <strain evidence="1">23-M-SY-8</strain>
    </source>
</reference>